<dbReference type="AlphaFoldDB" id="A0A921ZBC5"/>
<dbReference type="InterPro" id="IPR036682">
    <property type="entry name" value="OS_D_A10/PebIII_sf"/>
</dbReference>
<evidence type="ECO:0000313" key="2">
    <source>
        <dbReference type="EMBL" id="KAG6454390.1"/>
    </source>
</evidence>
<dbReference type="EMBL" id="JH668466">
    <property type="protein sequence ID" value="KAG6454390.1"/>
    <property type="molecule type" value="Genomic_DNA"/>
</dbReference>
<accession>A0A921ZBC5</accession>
<dbReference type="Proteomes" id="UP000791440">
    <property type="component" value="Unassembled WGS sequence"/>
</dbReference>
<comment type="caution">
    <text evidence="2">The sequence shown here is derived from an EMBL/GenBank/DDBJ whole genome shotgun (WGS) entry which is preliminary data.</text>
</comment>
<proteinExistence type="predicted"/>
<feature type="chain" id="PRO_5038105788" evidence="1">
    <location>
        <begin position="18"/>
        <end position="126"/>
    </location>
</feature>
<gene>
    <name evidence="2" type="ORF">O3G_MSEX008670</name>
</gene>
<feature type="signal peptide" evidence="1">
    <location>
        <begin position="1"/>
        <end position="17"/>
    </location>
</feature>
<sequence>MKTIVVCLFALFAVVLAKPKEFYTDRWDSVDIDSILANRRLLNPYILCILEEGKCTPEGKELKSHIRDAMQTDCAKCTPVQKAATERVIAHLLKHEHESWNKLTAKYDPTGAYTKAHHDQLKSLAA</sequence>
<dbReference type="PANTHER" id="PTHR11257:SF12">
    <property type="entry name" value="EJACULATORY BULB-SPECIFIC PROTEIN 3-RELATED"/>
    <property type="match status" value="1"/>
</dbReference>
<organism evidence="2 3">
    <name type="scientific">Manduca sexta</name>
    <name type="common">Tobacco hawkmoth</name>
    <name type="synonym">Tobacco hornworm</name>
    <dbReference type="NCBI Taxonomy" id="7130"/>
    <lineage>
        <taxon>Eukaryota</taxon>
        <taxon>Metazoa</taxon>
        <taxon>Ecdysozoa</taxon>
        <taxon>Arthropoda</taxon>
        <taxon>Hexapoda</taxon>
        <taxon>Insecta</taxon>
        <taxon>Pterygota</taxon>
        <taxon>Neoptera</taxon>
        <taxon>Endopterygota</taxon>
        <taxon>Lepidoptera</taxon>
        <taxon>Glossata</taxon>
        <taxon>Ditrysia</taxon>
        <taxon>Bombycoidea</taxon>
        <taxon>Sphingidae</taxon>
        <taxon>Sphinginae</taxon>
        <taxon>Sphingini</taxon>
        <taxon>Manduca</taxon>
    </lineage>
</organism>
<protein>
    <submittedName>
        <fullName evidence="2">Uncharacterized protein</fullName>
    </submittedName>
</protein>
<name>A0A921ZBC5_MANSE</name>
<keyword evidence="3" id="KW-1185">Reference proteome</keyword>
<dbReference type="PANTHER" id="PTHR11257">
    <property type="entry name" value="CHEMOSENSORY PROTEIN-RELATED"/>
    <property type="match status" value="1"/>
</dbReference>
<reference evidence="2" key="1">
    <citation type="journal article" date="2016" name="Insect Biochem. Mol. Biol.">
        <title>Multifaceted biological insights from a draft genome sequence of the tobacco hornworm moth, Manduca sexta.</title>
        <authorList>
            <person name="Kanost M.R."/>
            <person name="Arrese E.L."/>
            <person name="Cao X."/>
            <person name="Chen Y.R."/>
            <person name="Chellapilla S."/>
            <person name="Goldsmith M.R."/>
            <person name="Grosse-Wilde E."/>
            <person name="Heckel D.G."/>
            <person name="Herndon N."/>
            <person name="Jiang H."/>
            <person name="Papanicolaou A."/>
            <person name="Qu J."/>
            <person name="Soulages J.L."/>
            <person name="Vogel H."/>
            <person name="Walters J."/>
            <person name="Waterhouse R.M."/>
            <person name="Ahn S.J."/>
            <person name="Almeida F.C."/>
            <person name="An C."/>
            <person name="Aqrawi P."/>
            <person name="Bretschneider A."/>
            <person name="Bryant W.B."/>
            <person name="Bucks S."/>
            <person name="Chao H."/>
            <person name="Chevignon G."/>
            <person name="Christen J.M."/>
            <person name="Clarke D.F."/>
            <person name="Dittmer N.T."/>
            <person name="Ferguson L.C.F."/>
            <person name="Garavelou S."/>
            <person name="Gordon K.H.J."/>
            <person name="Gunaratna R.T."/>
            <person name="Han Y."/>
            <person name="Hauser F."/>
            <person name="He Y."/>
            <person name="Heidel-Fischer H."/>
            <person name="Hirsh A."/>
            <person name="Hu Y."/>
            <person name="Jiang H."/>
            <person name="Kalra D."/>
            <person name="Klinner C."/>
            <person name="Konig C."/>
            <person name="Kovar C."/>
            <person name="Kroll A.R."/>
            <person name="Kuwar S.S."/>
            <person name="Lee S.L."/>
            <person name="Lehman R."/>
            <person name="Li K."/>
            <person name="Li Z."/>
            <person name="Liang H."/>
            <person name="Lovelace S."/>
            <person name="Lu Z."/>
            <person name="Mansfield J.H."/>
            <person name="McCulloch K.J."/>
            <person name="Mathew T."/>
            <person name="Morton B."/>
            <person name="Muzny D.M."/>
            <person name="Neunemann D."/>
            <person name="Ongeri F."/>
            <person name="Pauchet Y."/>
            <person name="Pu L.L."/>
            <person name="Pyrousis I."/>
            <person name="Rao X.J."/>
            <person name="Redding A."/>
            <person name="Roesel C."/>
            <person name="Sanchez-Gracia A."/>
            <person name="Schaack S."/>
            <person name="Shukla A."/>
            <person name="Tetreau G."/>
            <person name="Wang Y."/>
            <person name="Xiong G.H."/>
            <person name="Traut W."/>
            <person name="Walsh T.K."/>
            <person name="Worley K.C."/>
            <person name="Wu D."/>
            <person name="Wu W."/>
            <person name="Wu Y.Q."/>
            <person name="Zhang X."/>
            <person name="Zou Z."/>
            <person name="Zucker H."/>
            <person name="Briscoe A.D."/>
            <person name="Burmester T."/>
            <person name="Clem R.J."/>
            <person name="Feyereisen R."/>
            <person name="Grimmelikhuijzen C.J.P."/>
            <person name="Hamodrakas S.J."/>
            <person name="Hansson B.S."/>
            <person name="Huguet E."/>
            <person name="Jermiin L.S."/>
            <person name="Lan Q."/>
            <person name="Lehman H.K."/>
            <person name="Lorenzen M."/>
            <person name="Merzendorfer H."/>
            <person name="Michalopoulos I."/>
            <person name="Morton D.B."/>
            <person name="Muthukrishnan S."/>
            <person name="Oakeshott J.G."/>
            <person name="Palmer W."/>
            <person name="Park Y."/>
            <person name="Passarelli A.L."/>
            <person name="Rozas J."/>
            <person name="Schwartz L.M."/>
            <person name="Smith W."/>
            <person name="Southgate A."/>
            <person name="Vilcinskas A."/>
            <person name="Vogt R."/>
            <person name="Wang P."/>
            <person name="Werren J."/>
            <person name="Yu X.Q."/>
            <person name="Zhou J.J."/>
            <person name="Brown S.J."/>
            <person name="Scherer S.E."/>
            <person name="Richards S."/>
            <person name="Blissard G.W."/>
        </authorList>
    </citation>
    <scope>NUCLEOTIDE SEQUENCE</scope>
</reference>
<evidence type="ECO:0000256" key="1">
    <source>
        <dbReference type="SAM" id="SignalP"/>
    </source>
</evidence>
<reference evidence="2" key="2">
    <citation type="submission" date="2020-12" db="EMBL/GenBank/DDBJ databases">
        <authorList>
            <person name="Kanost M."/>
        </authorList>
    </citation>
    <scope>NUCLEOTIDE SEQUENCE</scope>
</reference>
<dbReference type="InterPro" id="IPR005055">
    <property type="entry name" value="A10/PebIII"/>
</dbReference>
<dbReference type="Gene3D" id="1.10.2080.10">
    <property type="entry name" value="Insect odorant-binding protein A10/Ejaculatory bulb-specific protein 3"/>
    <property type="match status" value="1"/>
</dbReference>
<evidence type="ECO:0000313" key="3">
    <source>
        <dbReference type="Proteomes" id="UP000791440"/>
    </source>
</evidence>
<dbReference type="SUPFAM" id="SSF100910">
    <property type="entry name" value="Chemosensory protein Csp2"/>
    <property type="match status" value="1"/>
</dbReference>
<dbReference type="Pfam" id="PF03392">
    <property type="entry name" value="OS-D"/>
    <property type="match status" value="1"/>
</dbReference>
<keyword evidence="1" id="KW-0732">Signal</keyword>